<organism evidence="2 3">
    <name type="scientific">Oryza meyeriana var. granulata</name>
    <dbReference type="NCBI Taxonomy" id="110450"/>
    <lineage>
        <taxon>Eukaryota</taxon>
        <taxon>Viridiplantae</taxon>
        <taxon>Streptophyta</taxon>
        <taxon>Embryophyta</taxon>
        <taxon>Tracheophyta</taxon>
        <taxon>Spermatophyta</taxon>
        <taxon>Magnoliopsida</taxon>
        <taxon>Liliopsida</taxon>
        <taxon>Poales</taxon>
        <taxon>Poaceae</taxon>
        <taxon>BOP clade</taxon>
        <taxon>Oryzoideae</taxon>
        <taxon>Oryzeae</taxon>
        <taxon>Oryzinae</taxon>
        <taxon>Oryza</taxon>
        <taxon>Oryza meyeriana</taxon>
    </lineage>
</organism>
<evidence type="ECO:0000313" key="3">
    <source>
        <dbReference type="Proteomes" id="UP000479710"/>
    </source>
</evidence>
<evidence type="ECO:0000256" key="1">
    <source>
        <dbReference type="SAM" id="MobiDB-lite"/>
    </source>
</evidence>
<dbReference type="AlphaFoldDB" id="A0A6G1DTU8"/>
<protein>
    <submittedName>
        <fullName evidence="2">Uncharacterized protein</fullName>
    </submittedName>
</protein>
<feature type="region of interest" description="Disordered" evidence="1">
    <location>
        <begin position="119"/>
        <end position="173"/>
    </location>
</feature>
<comment type="caution">
    <text evidence="2">The sequence shown here is derived from an EMBL/GenBank/DDBJ whole genome shotgun (WGS) entry which is preliminary data.</text>
</comment>
<sequence length="173" mass="19449">MSEWKMPNPTTHSRSSKSSRTGQLERSCSPKQLPKHTLERCNIVRRQVPEWERKSEFDADIDPILHRISLGAGDVFHQDPERIHRLSIYRGRHLLAGSEQVAGEILYLPVFAHEHVTCAPGDERNAQDTLQGESRRERDTQDTPARALGTRHPTLPGETPSGRTAAMGCPRSA</sequence>
<name>A0A6G1DTU8_9ORYZ</name>
<accession>A0A6G1DTU8</accession>
<evidence type="ECO:0000313" key="2">
    <source>
        <dbReference type="EMBL" id="KAF0916265.1"/>
    </source>
</evidence>
<feature type="compositionally biased region" description="Polar residues" evidence="1">
    <location>
        <begin position="21"/>
        <end position="30"/>
    </location>
</feature>
<proteinExistence type="predicted"/>
<reference evidence="2 3" key="1">
    <citation type="submission" date="2019-11" db="EMBL/GenBank/DDBJ databases">
        <title>Whole genome sequence of Oryza granulata.</title>
        <authorList>
            <person name="Li W."/>
        </authorList>
    </citation>
    <scope>NUCLEOTIDE SEQUENCE [LARGE SCALE GENOMIC DNA]</scope>
    <source>
        <strain evidence="3">cv. Menghai</strain>
        <tissue evidence="2">Leaf</tissue>
    </source>
</reference>
<gene>
    <name evidence="2" type="ORF">E2562_005881</name>
</gene>
<dbReference type="EMBL" id="SPHZ02000005">
    <property type="protein sequence ID" value="KAF0916265.1"/>
    <property type="molecule type" value="Genomic_DNA"/>
</dbReference>
<keyword evidence="3" id="KW-1185">Reference proteome</keyword>
<dbReference type="Proteomes" id="UP000479710">
    <property type="component" value="Unassembled WGS sequence"/>
</dbReference>
<feature type="region of interest" description="Disordered" evidence="1">
    <location>
        <begin position="1"/>
        <end position="32"/>
    </location>
</feature>